<dbReference type="AlphaFoldDB" id="A0A8T4IJK2"/>
<dbReference type="InterPro" id="IPR021719">
    <property type="entry name" value="Prot_inh_I78"/>
</dbReference>
<evidence type="ECO:0000313" key="2">
    <source>
        <dbReference type="Proteomes" id="UP000675554"/>
    </source>
</evidence>
<keyword evidence="2" id="KW-1185">Reference proteome</keyword>
<accession>A0A8T4IJK2</accession>
<comment type="caution">
    <text evidence="1">The sequence shown here is derived from an EMBL/GenBank/DDBJ whole genome shotgun (WGS) entry which is preliminary data.</text>
</comment>
<reference evidence="1" key="1">
    <citation type="submission" date="2021-04" db="EMBL/GenBank/DDBJ databases">
        <title>Sequencing of actinobacteria type strains.</title>
        <authorList>
            <person name="Nguyen G.-S."/>
            <person name="Wentzel A."/>
        </authorList>
    </citation>
    <scope>NUCLEOTIDE SEQUENCE</scope>
    <source>
        <strain evidence="1">DSM 42095</strain>
    </source>
</reference>
<dbReference type="Pfam" id="PF11720">
    <property type="entry name" value="Inhibitor_I78"/>
    <property type="match status" value="1"/>
</dbReference>
<dbReference type="Proteomes" id="UP000675554">
    <property type="component" value="Unassembled WGS sequence"/>
</dbReference>
<evidence type="ECO:0008006" key="3">
    <source>
        <dbReference type="Google" id="ProtNLM"/>
    </source>
</evidence>
<evidence type="ECO:0000313" key="1">
    <source>
        <dbReference type="EMBL" id="MBR7671442.1"/>
    </source>
</evidence>
<sequence>MAPESAAQDPAQDEPETYVGLTGAEAEQRAYAHGWTTVRTLAPDAIITMEYLTGRLNLAVEDGTVVRCWKG</sequence>
<dbReference type="EMBL" id="JAGSMN010000001">
    <property type="protein sequence ID" value="MBR7671442.1"/>
    <property type="molecule type" value="Genomic_DNA"/>
</dbReference>
<protein>
    <recommendedName>
        <fullName evidence="3">Proteinase inhibitor I78</fullName>
    </recommendedName>
</protein>
<organism evidence="1 2">
    <name type="scientific">Streptomyces daliensis</name>
    <dbReference type="NCBI Taxonomy" id="299421"/>
    <lineage>
        <taxon>Bacteria</taxon>
        <taxon>Bacillati</taxon>
        <taxon>Actinomycetota</taxon>
        <taxon>Actinomycetes</taxon>
        <taxon>Kitasatosporales</taxon>
        <taxon>Streptomycetaceae</taxon>
        <taxon>Streptomyces</taxon>
    </lineage>
</organism>
<dbReference type="Gene3D" id="3.30.10.10">
    <property type="entry name" value="Trypsin Inhibitor V, subunit A"/>
    <property type="match status" value="1"/>
</dbReference>
<proteinExistence type="predicted"/>
<name>A0A8T4IJK2_9ACTN</name>
<gene>
    <name evidence="1" type="ORF">KDA82_00005</name>
</gene>